<dbReference type="EMBL" id="QUNO01000021">
    <property type="protein sequence ID" value="REH32592.1"/>
    <property type="molecule type" value="Genomic_DNA"/>
</dbReference>
<dbReference type="AlphaFoldDB" id="A0A3E0GXL7"/>
<sequence>MTELWVNLVWPLLGAAALTVRVRRRRAVRFRLTVQISNDGPEAGTW</sequence>
<feature type="transmembrane region" description="Helical" evidence="1">
    <location>
        <begin position="6"/>
        <end position="22"/>
    </location>
</feature>
<dbReference type="RefSeq" id="WP_170218099.1">
    <property type="nucleotide sequence ID" value="NZ_CP144375.1"/>
</dbReference>
<accession>A0A3E0GXL7</accession>
<comment type="caution">
    <text evidence="2">The sequence shown here is derived from an EMBL/GenBank/DDBJ whole genome shotgun (WGS) entry which is preliminary data.</text>
</comment>
<gene>
    <name evidence="2" type="ORF">BCF44_121141</name>
</gene>
<dbReference type="Proteomes" id="UP000256269">
    <property type="component" value="Unassembled WGS sequence"/>
</dbReference>
<protein>
    <submittedName>
        <fullName evidence="2">Uncharacterized protein</fullName>
    </submittedName>
</protein>
<proteinExistence type="predicted"/>
<reference evidence="2 3" key="1">
    <citation type="submission" date="2018-08" db="EMBL/GenBank/DDBJ databases">
        <title>Genomic Encyclopedia of Archaeal and Bacterial Type Strains, Phase II (KMG-II): from individual species to whole genera.</title>
        <authorList>
            <person name="Goeker M."/>
        </authorList>
    </citation>
    <scope>NUCLEOTIDE SEQUENCE [LARGE SCALE GENOMIC DNA]</scope>
    <source>
        <strain evidence="2 3">DSM 45791</strain>
    </source>
</reference>
<evidence type="ECO:0000256" key="1">
    <source>
        <dbReference type="SAM" id="Phobius"/>
    </source>
</evidence>
<evidence type="ECO:0000313" key="2">
    <source>
        <dbReference type="EMBL" id="REH32592.1"/>
    </source>
</evidence>
<keyword evidence="3" id="KW-1185">Reference proteome</keyword>
<keyword evidence="1" id="KW-1133">Transmembrane helix</keyword>
<keyword evidence="1" id="KW-0472">Membrane</keyword>
<keyword evidence="1" id="KW-0812">Transmembrane</keyword>
<organism evidence="2 3">
    <name type="scientific">Kutzneria buriramensis</name>
    <dbReference type="NCBI Taxonomy" id="1045776"/>
    <lineage>
        <taxon>Bacteria</taxon>
        <taxon>Bacillati</taxon>
        <taxon>Actinomycetota</taxon>
        <taxon>Actinomycetes</taxon>
        <taxon>Pseudonocardiales</taxon>
        <taxon>Pseudonocardiaceae</taxon>
        <taxon>Kutzneria</taxon>
    </lineage>
</organism>
<evidence type="ECO:0000313" key="3">
    <source>
        <dbReference type="Proteomes" id="UP000256269"/>
    </source>
</evidence>
<name>A0A3E0GXL7_9PSEU</name>